<protein>
    <recommendedName>
        <fullName evidence="7">Enoyl-CoA hydratase</fullName>
    </recommendedName>
</protein>
<dbReference type="Pfam" id="PF00378">
    <property type="entry name" value="ECH_1"/>
    <property type="match status" value="1"/>
</dbReference>
<keyword evidence="4" id="KW-0443">Lipid metabolism</keyword>
<gene>
    <name evidence="6" type="ORF">METZ01_LOCUS80756</name>
</gene>
<dbReference type="InterPro" id="IPR045002">
    <property type="entry name" value="Ech1-like"/>
</dbReference>
<comment type="pathway">
    <text evidence="1">Lipid metabolism; fatty acid beta-oxidation.</text>
</comment>
<dbReference type="UniPathway" id="UPA00659"/>
<dbReference type="InterPro" id="IPR014748">
    <property type="entry name" value="Enoyl-CoA_hydra_C"/>
</dbReference>
<organism evidence="6">
    <name type="scientific">marine metagenome</name>
    <dbReference type="NCBI Taxonomy" id="408172"/>
    <lineage>
        <taxon>unclassified sequences</taxon>
        <taxon>metagenomes</taxon>
        <taxon>ecological metagenomes</taxon>
    </lineage>
</organism>
<evidence type="ECO:0000256" key="4">
    <source>
        <dbReference type="ARBA" id="ARBA00023098"/>
    </source>
</evidence>
<evidence type="ECO:0008006" key="7">
    <source>
        <dbReference type="Google" id="ProtNLM"/>
    </source>
</evidence>
<dbReference type="InterPro" id="IPR029045">
    <property type="entry name" value="ClpP/crotonase-like_dom_sf"/>
</dbReference>
<dbReference type="InterPro" id="IPR018376">
    <property type="entry name" value="Enoyl-CoA_hyd/isom_CS"/>
</dbReference>
<dbReference type="PROSITE" id="PS00166">
    <property type="entry name" value="ENOYL_COA_HYDRATASE"/>
    <property type="match status" value="1"/>
</dbReference>
<evidence type="ECO:0000256" key="3">
    <source>
        <dbReference type="ARBA" id="ARBA00022832"/>
    </source>
</evidence>
<dbReference type="NCBIfam" id="NF004794">
    <property type="entry name" value="PRK06142.1"/>
    <property type="match status" value="1"/>
</dbReference>
<evidence type="ECO:0000256" key="2">
    <source>
        <dbReference type="ARBA" id="ARBA00005254"/>
    </source>
</evidence>
<dbReference type="FunFam" id="1.10.12.10:FF:000004">
    <property type="entry name" value="Delta3,5-delta2,4-dienoyl-CoA isomerase"/>
    <property type="match status" value="1"/>
</dbReference>
<evidence type="ECO:0000256" key="5">
    <source>
        <dbReference type="ARBA" id="ARBA00023235"/>
    </source>
</evidence>
<keyword evidence="5" id="KW-0413">Isomerase</keyword>
<dbReference type="CDD" id="cd06558">
    <property type="entry name" value="crotonase-like"/>
    <property type="match status" value="1"/>
</dbReference>
<dbReference type="Gene3D" id="3.90.226.10">
    <property type="entry name" value="2-enoyl-CoA Hydratase, Chain A, domain 1"/>
    <property type="match status" value="1"/>
</dbReference>
<sequence length="282" mass="31701">MDYSCFNYELKGHIAHVTLSRGKELNTMTKAFWSELPHLIDDISNNGDARVILLTAEGKHFCAGMDLANFSEGETKKDRIDANLGRKNEATYRVTKDLQYTISCLEKARLPVIAAIHGACIGGGVDMISACDLRYATNDAFFCIQEINIGLAADVGTLQRLPHIIPEGIVRELAFTGRRFSAKEAFEYGLINSIFDSQEQMIDHVKSVADEIASKSPLAISGIKEVMNYNRDHSIEESLNYVALWNSAMNYADDMKEAFKSQLEKRDPEFEKLIKKKKYLED</sequence>
<dbReference type="SUPFAM" id="SSF52096">
    <property type="entry name" value="ClpP/crotonase"/>
    <property type="match status" value="1"/>
</dbReference>
<evidence type="ECO:0000313" key="6">
    <source>
        <dbReference type="EMBL" id="SVA27902.1"/>
    </source>
</evidence>
<evidence type="ECO:0000256" key="1">
    <source>
        <dbReference type="ARBA" id="ARBA00005005"/>
    </source>
</evidence>
<dbReference type="EMBL" id="UINC01006502">
    <property type="protein sequence ID" value="SVA27902.1"/>
    <property type="molecule type" value="Genomic_DNA"/>
</dbReference>
<dbReference type="GO" id="GO:0006635">
    <property type="term" value="P:fatty acid beta-oxidation"/>
    <property type="evidence" value="ECO:0007669"/>
    <property type="project" value="UniProtKB-UniPathway"/>
</dbReference>
<keyword evidence="3" id="KW-0276">Fatty acid metabolism</keyword>
<proteinExistence type="inferred from homology"/>
<dbReference type="Gene3D" id="1.10.12.10">
    <property type="entry name" value="Lyase 2-enoyl-coa Hydratase, Chain A, domain 2"/>
    <property type="match status" value="1"/>
</dbReference>
<accession>A0A381UI83</accession>
<dbReference type="InterPro" id="IPR001753">
    <property type="entry name" value="Enoyl-CoA_hydra/iso"/>
</dbReference>
<reference evidence="6" key="1">
    <citation type="submission" date="2018-05" db="EMBL/GenBank/DDBJ databases">
        <authorList>
            <person name="Lanie J.A."/>
            <person name="Ng W.-L."/>
            <person name="Kazmierczak K.M."/>
            <person name="Andrzejewski T.M."/>
            <person name="Davidsen T.M."/>
            <person name="Wayne K.J."/>
            <person name="Tettelin H."/>
            <person name="Glass J.I."/>
            <person name="Rusch D."/>
            <person name="Podicherti R."/>
            <person name="Tsui H.-C.T."/>
            <person name="Winkler M.E."/>
        </authorList>
    </citation>
    <scope>NUCLEOTIDE SEQUENCE</scope>
</reference>
<dbReference type="PANTHER" id="PTHR43149">
    <property type="entry name" value="ENOYL-COA HYDRATASE"/>
    <property type="match status" value="1"/>
</dbReference>
<name>A0A381UI83_9ZZZZ</name>
<comment type="similarity">
    <text evidence="2">Belongs to the enoyl-CoA hydratase/isomerase family.</text>
</comment>
<dbReference type="AlphaFoldDB" id="A0A381UI83"/>
<dbReference type="GO" id="GO:0016853">
    <property type="term" value="F:isomerase activity"/>
    <property type="evidence" value="ECO:0007669"/>
    <property type="project" value="UniProtKB-KW"/>
</dbReference>